<accession>A0ACB9AJV6</accession>
<sequence length="177" mass="19885">MDFSLVWTSFPWADDSSFKEAYLQAGFLLLGSLTVLPPPFLISQTVETQYLFEPKNIQKMEVLVMADECIDASTRRKVVPLLVVAGLEDVSFRLGTQEVADTLIYSIGYSLSPNFDLINTIIYSICYLLSPQFTPFPTLRSIVPHSQSTLHPISQQISVQASVGLSKQSVFQRFQIR</sequence>
<evidence type="ECO:0000313" key="1">
    <source>
        <dbReference type="EMBL" id="KAI3710482.1"/>
    </source>
</evidence>
<keyword evidence="2" id="KW-1185">Reference proteome</keyword>
<dbReference type="Proteomes" id="UP001055811">
    <property type="component" value="Linkage Group LG07"/>
</dbReference>
<organism evidence="1 2">
    <name type="scientific">Cichorium intybus</name>
    <name type="common">Chicory</name>
    <dbReference type="NCBI Taxonomy" id="13427"/>
    <lineage>
        <taxon>Eukaryota</taxon>
        <taxon>Viridiplantae</taxon>
        <taxon>Streptophyta</taxon>
        <taxon>Embryophyta</taxon>
        <taxon>Tracheophyta</taxon>
        <taxon>Spermatophyta</taxon>
        <taxon>Magnoliopsida</taxon>
        <taxon>eudicotyledons</taxon>
        <taxon>Gunneridae</taxon>
        <taxon>Pentapetalae</taxon>
        <taxon>asterids</taxon>
        <taxon>campanulids</taxon>
        <taxon>Asterales</taxon>
        <taxon>Asteraceae</taxon>
        <taxon>Cichorioideae</taxon>
        <taxon>Cichorieae</taxon>
        <taxon>Cichoriinae</taxon>
        <taxon>Cichorium</taxon>
    </lineage>
</organism>
<name>A0ACB9AJV6_CICIN</name>
<gene>
    <name evidence="1" type="ORF">L2E82_40265</name>
</gene>
<protein>
    <submittedName>
        <fullName evidence="1">Uncharacterized protein</fullName>
    </submittedName>
</protein>
<comment type="caution">
    <text evidence="1">The sequence shown here is derived from an EMBL/GenBank/DDBJ whole genome shotgun (WGS) entry which is preliminary data.</text>
</comment>
<proteinExistence type="predicted"/>
<evidence type="ECO:0000313" key="2">
    <source>
        <dbReference type="Proteomes" id="UP001055811"/>
    </source>
</evidence>
<dbReference type="EMBL" id="CM042015">
    <property type="protein sequence ID" value="KAI3710482.1"/>
    <property type="molecule type" value="Genomic_DNA"/>
</dbReference>
<reference evidence="2" key="1">
    <citation type="journal article" date="2022" name="Mol. Ecol. Resour.">
        <title>The genomes of chicory, endive, great burdock and yacon provide insights into Asteraceae palaeo-polyploidization history and plant inulin production.</title>
        <authorList>
            <person name="Fan W."/>
            <person name="Wang S."/>
            <person name="Wang H."/>
            <person name="Wang A."/>
            <person name="Jiang F."/>
            <person name="Liu H."/>
            <person name="Zhao H."/>
            <person name="Xu D."/>
            <person name="Zhang Y."/>
        </authorList>
    </citation>
    <scope>NUCLEOTIDE SEQUENCE [LARGE SCALE GENOMIC DNA]</scope>
    <source>
        <strain evidence="2">cv. Punajuju</strain>
    </source>
</reference>
<reference evidence="1 2" key="2">
    <citation type="journal article" date="2022" name="Mol. Ecol. Resour.">
        <title>The genomes of chicory, endive, great burdock and yacon provide insights into Asteraceae paleo-polyploidization history and plant inulin production.</title>
        <authorList>
            <person name="Fan W."/>
            <person name="Wang S."/>
            <person name="Wang H."/>
            <person name="Wang A."/>
            <person name="Jiang F."/>
            <person name="Liu H."/>
            <person name="Zhao H."/>
            <person name="Xu D."/>
            <person name="Zhang Y."/>
        </authorList>
    </citation>
    <scope>NUCLEOTIDE SEQUENCE [LARGE SCALE GENOMIC DNA]</scope>
    <source>
        <strain evidence="2">cv. Punajuju</strain>
        <tissue evidence="1">Leaves</tissue>
    </source>
</reference>